<evidence type="ECO:0000313" key="10">
    <source>
        <dbReference type="Proteomes" id="UP001600109"/>
    </source>
</evidence>
<dbReference type="RefSeq" id="WP_379853251.1">
    <property type="nucleotide sequence ID" value="NZ_JBHZPZ010000001.1"/>
</dbReference>
<dbReference type="SUPFAM" id="SSF55874">
    <property type="entry name" value="ATPase domain of HSP90 chaperone/DNA topoisomerase II/histidine kinase"/>
    <property type="match status" value="1"/>
</dbReference>
<comment type="catalytic activity">
    <reaction evidence="1">
        <text>ATP + protein L-histidine = ADP + protein N-phospho-L-histidine.</text>
        <dbReference type="EC" id="2.7.13.3"/>
    </reaction>
</comment>
<keyword evidence="4" id="KW-0418">Kinase</keyword>
<dbReference type="SUPFAM" id="SSF48452">
    <property type="entry name" value="TPR-like"/>
    <property type="match status" value="1"/>
</dbReference>
<keyword evidence="6" id="KW-0175">Coiled coil</keyword>
<dbReference type="InterPro" id="IPR011990">
    <property type="entry name" value="TPR-like_helical_dom_sf"/>
</dbReference>
<keyword evidence="5" id="KW-0902">Two-component regulatory system</keyword>
<dbReference type="Gene3D" id="3.30.565.10">
    <property type="entry name" value="Histidine kinase-like ATPase, C-terminal domain"/>
    <property type="match status" value="1"/>
</dbReference>
<dbReference type="InterPro" id="IPR036890">
    <property type="entry name" value="HATPase_C_sf"/>
</dbReference>
<sequence>MPQQHRIILLFLILLNLCSSGIIAKEKIPSKKEITVLAKAACKYMKEDKFEKSLVTSRIALRYAIAIKDDNLIATIYNTIGANFDEMSEFDKAFFYYNKGLVYANKTNNYQLRNWLYNNLGNIYCFDKKQYEKGIFCYKKSLEYSTKIKDISQIVFTNLNIAWAYFDIGRFDEGYAYLQFINKHHKKYGDESTIVALNMLNGMYYGHKMDTGKANLFFENAIRIGRKGQEKSDLSFSHLEYSKFLLKNGQYQKAYENLANYNAITAELNNEEKLKKANVAGINLELDQYKREIDTIENKYQTNQQILIERQYKNKQISVIIIASLLLVIILFYFFFQNTRLKQNNKLKDIQSKIQENIINASINGQETERKKIASFLHDNISALLSSAGLHLTVFTSQNQSPPQEIVKTKSLLKEAHDKVRDLSHELMPTLLARFGLFYALEDLCEKNSNSAIDFKYSSALTIKTRYNEDFEMKIYFIITELLNNITKHSQASKGTVIVQETNKSLQIEIIDNGKGFDTDKFELLEGFGLNQIQARINNLQGTFTINSKLDSGTLVSILVPVVH</sequence>
<evidence type="ECO:0000256" key="2">
    <source>
        <dbReference type="ARBA" id="ARBA00012438"/>
    </source>
</evidence>
<dbReference type="PANTHER" id="PTHR24421">
    <property type="entry name" value="NITRATE/NITRITE SENSOR PROTEIN NARX-RELATED"/>
    <property type="match status" value="1"/>
</dbReference>
<dbReference type="Pfam" id="PF02518">
    <property type="entry name" value="HATPase_c"/>
    <property type="match status" value="1"/>
</dbReference>
<proteinExistence type="predicted"/>
<keyword evidence="7" id="KW-0472">Membrane</keyword>
<dbReference type="CDD" id="cd16917">
    <property type="entry name" value="HATPase_UhpB-NarQ-NarX-like"/>
    <property type="match status" value="1"/>
</dbReference>
<dbReference type="Proteomes" id="UP001600109">
    <property type="component" value="Unassembled WGS sequence"/>
</dbReference>
<accession>A0ABW6HRH8</accession>
<keyword evidence="3" id="KW-0808">Transferase</keyword>
<dbReference type="PROSITE" id="PS50109">
    <property type="entry name" value="HIS_KIN"/>
    <property type="match status" value="1"/>
</dbReference>
<dbReference type="SMART" id="SM00387">
    <property type="entry name" value="HATPase_c"/>
    <property type="match status" value="1"/>
</dbReference>
<name>A0ABW6HRH8_9FLAO</name>
<evidence type="ECO:0000256" key="7">
    <source>
        <dbReference type="SAM" id="Phobius"/>
    </source>
</evidence>
<protein>
    <recommendedName>
        <fullName evidence="2">histidine kinase</fullName>
        <ecNumber evidence="2">2.7.13.3</ecNumber>
    </recommendedName>
</protein>
<keyword evidence="10" id="KW-1185">Reference proteome</keyword>
<evidence type="ECO:0000256" key="4">
    <source>
        <dbReference type="ARBA" id="ARBA00022777"/>
    </source>
</evidence>
<evidence type="ECO:0000256" key="5">
    <source>
        <dbReference type="ARBA" id="ARBA00023012"/>
    </source>
</evidence>
<dbReference type="Gene3D" id="1.25.40.10">
    <property type="entry name" value="Tetratricopeptide repeat domain"/>
    <property type="match status" value="1"/>
</dbReference>
<dbReference type="InterPro" id="IPR050482">
    <property type="entry name" value="Sensor_HK_TwoCompSys"/>
</dbReference>
<reference evidence="9 10" key="1">
    <citation type="submission" date="2024-06" db="EMBL/GenBank/DDBJ databases">
        <title>Flavobacterium spp. isolated from glacier.</title>
        <authorList>
            <person name="Han D."/>
        </authorList>
    </citation>
    <scope>NUCLEOTIDE SEQUENCE [LARGE SCALE GENOMIC DNA]</scope>
    <source>
        <strain evidence="9 10">LS2P90</strain>
    </source>
</reference>
<dbReference type="EMBL" id="JBHZPZ010000001">
    <property type="protein sequence ID" value="MFE3866596.1"/>
    <property type="molecule type" value="Genomic_DNA"/>
</dbReference>
<dbReference type="GO" id="GO:0005524">
    <property type="term" value="F:ATP binding"/>
    <property type="evidence" value="ECO:0007669"/>
    <property type="project" value="UniProtKB-KW"/>
</dbReference>
<comment type="caution">
    <text evidence="9">The sequence shown here is derived from an EMBL/GenBank/DDBJ whole genome shotgun (WGS) entry which is preliminary data.</text>
</comment>
<dbReference type="InterPro" id="IPR005467">
    <property type="entry name" value="His_kinase_dom"/>
</dbReference>
<feature type="transmembrane region" description="Helical" evidence="7">
    <location>
        <begin position="317"/>
        <end position="336"/>
    </location>
</feature>
<feature type="domain" description="Histidine kinase" evidence="8">
    <location>
        <begin position="478"/>
        <end position="564"/>
    </location>
</feature>
<feature type="coiled-coil region" evidence="6">
    <location>
        <begin position="251"/>
        <end position="306"/>
    </location>
</feature>
<evidence type="ECO:0000256" key="1">
    <source>
        <dbReference type="ARBA" id="ARBA00000085"/>
    </source>
</evidence>
<dbReference type="InterPro" id="IPR003594">
    <property type="entry name" value="HATPase_dom"/>
</dbReference>
<organism evidence="9 10">
    <name type="scientific">Flavobacterium xylosi</name>
    <dbReference type="NCBI Taxonomy" id="3230415"/>
    <lineage>
        <taxon>Bacteria</taxon>
        <taxon>Pseudomonadati</taxon>
        <taxon>Bacteroidota</taxon>
        <taxon>Flavobacteriia</taxon>
        <taxon>Flavobacteriales</taxon>
        <taxon>Flavobacteriaceae</taxon>
        <taxon>Flavobacterium</taxon>
    </lineage>
</organism>
<keyword evidence="7" id="KW-0812">Transmembrane</keyword>
<gene>
    <name evidence="9" type="ORF">ACFX5E_00745</name>
</gene>
<keyword evidence="7" id="KW-1133">Transmembrane helix</keyword>
<dbReference type="EC" id="2.7.13.3" evidence="2"/>
<evidence type="ECO:0000313" key="9">
    <source>
        <dbReference type="EMBL" id="MFE3866596.1"/>
    </source>
</evidence>
<dbReference type="PANTHER" id="PTHR24421:SF10">
    <property type="entry name" value="NITRATE_NITRITE SENSOR PROTEIN NARQ"/>
    <property type="match status" value="1"/>
</dbReference>
<keyword evidence="9" id="KW-0067">ATP-binding</keyword>
<keyword evidence="9" id="KW-0547">Nucleotide-binding</keyword>
<evidence type="ECO:0000256" key="3">
    <source>
        <dbReference type="ARBA" id="ARBA00022679"/>
    </source>
</evidence>
<evidence type="ECO:0000256" key="6">
    <source>
        <dbReference type="SAM" id="Coils"/>
    </source>
</evidence>
<evidence type="ECO:0000259" key="8">
    <source>
        <dbReference type="PROSITE" id="PS50109"/>
    </source>
</evidence>